<dbReference type="UniPathway" id="UPA00988"/>
<dbReference type="GO" id="GO:0002098">
    <property type="term" value="P:tRNA wobble uridine modification"/>
    <property type="evidence" value="ECO:0007669"/>
    <property type="project" value="InterPro"/>
</dbReference>
<dbReference type="PANTHER" id="PTHR16184:SF6">
    <property type="entry name" value="ELONGATOR COMPLEX PROTEIN 6"/>
    <property type="match status" value="1"/>
</dbReference>
<dbReference type="Gene3D" id="3.40.50.300">
    <property type="entry name" value="P-loop containing nucleotide triphosphate hydrolases"/>
    <property type="match status" value="1"/>
</dbReference>
<dbReference type="InterPro" id="IPR027417">
    <property type="entry name" value="P-loop_NTPase"/>
</dbReference>
<evidence type="ECO:0008006" key="5">
    <source>
        <dbReference type="Google" id="ProtNLM"/>
    </source>
</evidence>
<dbReference type="VEuPathDB" id="FungiDB:AeMF1_012252"/>
<organism evidence="3 4">
    <name type="scientific">Aphanomyces euteiches</name>
    <dbReference type="NCBI Taxonomy" id="100861"/>
    <lineage>
        <taxon>Eukaryota</taxon>
        <taxon>Sar</taxon>
        <taxon>Stramenopiles</taxon>
        <taxon>Oomycota</taxon>
        <taxon>Saprolegniomycetes</taxon>
        <taxon>Saprolegniales</taxon>
        <taxon>Verrucalvaceae</taxon>
        <taxon>Aphanomyces</taxon>
    </lineage>
</organism>
<gene>
    <name evidence="3" type="ORF">Ae201684_013235</name>
</gene>
<evidence type="ECO:0000256" key="2">
    <source>
        <dbReference type="ARBA" id="ARBA00008837"/>
    </source>
</evidence>
<protein>
    <recommendedName>
        <fullName evidence="5">Elongator complex protein 6</fullName>
    </recommendedName>
</protein>
<dbReference type="GO" id="GO:0033588">
    <property type="term" value="C:elongator holoenzyme complex"/>
    <property type="evidence" value="ECO:0007669"/>
    <property type="project" value="InterPro"/>
</dbReference>
<comment type="similarity">
    <text evidence="2">Belongs to the ELP6 family.</text>
</comment>
<dbReference type="Pfam" id="PF09807">
    <property type="entry name" value="ELP6"/>
    <property type="match status" value="1"/>
</dbReference>
<evidence type="ECO:0000313" key="3">
    <source>
        <dbReference type="EMBL" id="KAF0729099.1"/>
    </source>
</evidence>
<evidence type="ECO:0000313" key="4">
    <source>
        <dbReference type="Proteomes" id="UP000481153"/>
    </source>
</evidence>
<dbReference type="Proteomes" id="UP000481153">
    <property type="component" value="Unassembled WGS sequence"/>
</dbReference>
<accession>A0A6G0WP32</accession>
<dbReference type="InterPro" id="IPR018627">
    <property type="entry name" value="ELP6"/>
</dbReference>
<dbReference type="EMBL" id="VJMJ01000169">
    <property type="protein sequence ID" value="KAF0729099.1"/>
    <property type="molecule type" value="Genomic_DNA"/>
</dbReference>
<name>A0A6G0WP32_9STRA</name>
<evidence type="ECO:0000256" key="1">
    <source>
        <dbReference type="ARBA" id="ARBA00005043"/>
    </source>
</evidence>
<dbReference type="PANTHER" id="PTHR16184">
    <property type="entry name" value="ELONGATOR COMPLEX PROTEIN 6"/>
    <property type="match status" value="1"/>
</dbReference>
<comment type="caution">
    <text evidence="3">The sequence shown here is derived from an EMBL/GenBank/DDBJ whole genome shotgun (WGS) entry which is preliminary data.</text>
</comment>
<keyword evidence="4" id="KW-1185">Reference proteome</keyword>
<proteinExistence type="inferred from homology"/>
<reference evidence="3 4" key="1">
    <citation type="submission" date="2019-07" db="EMBL/GenBank/DDBJ databases">
        <title>Genomics analysis of Aphanomyces spp. identifies a new class of oomycete effector associated with host adaptation.</title>
        <authorList>
            <person name="Gaulin E."/>
        </authorList>
    </citation>
    <scope>NUCLEOTIDE SEQUENCE [LARGE SCALE GENOMIC DNA]</scope>
    <source>
        <strain evidence="3 4">ATCC 201684</strain>
    </source>
</reference>
<dbReference type="AlphaFoldDB" id="A0A6G0WP32"/>
<comment type="pathway">
    <text evidence="1">tRNA modification; 5-methoxycarbonylmethyl-2-thiouridine-tRNA biosynthesis.</text>
</comment>
<sequence length="214" mass="23909">MFLKADESVCLVALSNSYDHYCAIGRKLGVNVAKAKERGTWLHIDGYLSPYDWCNIDNATDPNAFVASSALEHKEKDLKMLFVRIRDFVTQASTPACIAIDDVSSLTAQYGECLVLNFLRYCRYLALETNSTLVVLNHADTDKNFLTASLVDLSTFVYSVRGLESGYCKDIHGSVTQSRRIFSVDDIKHANTPSTFQYKLVEHGLRRIHGGIDA</sequence>